<dbReference type="EMBL" id="BJYV01000027">
    <property type="protein sequence ID" value="GEO23793.1"/>
    <property type="molecule type" value="Genomic_DNA"/>
</dbReference>
<organism evidence="7 8">
    <name type="scientific">Cyclobacterium qasimii</name>
    <dbReference type="NCBI Taxonomy" id="1350429"/>
    <lineage>
        <taxon>Bacteria</taxon>
        <taxon>Pseudomonadati</taxon>
        <taxon>Bacteroidota</taxon>
        <taxon>Cytophagia</taxon>
        <taxon>Cytophagales</taxon>
        <taxon>Cyclobacteriaceae</taxon>
        <taxon>Cyclobacterium</taxon>
    </lineage>
</organism>
<feature type="compositionally biased region" description="Basic and acidic residues" evidence="5">
    <location>
        <begin position="326"/>
        <end position="340"/>
    </location>
</feature>
<dbReference type="CDD" id="cd07185">
    <property type="entry name" value="OmpA_C-like"/>
    <property type="match status" value="1"/>
</dbReference>
<evidence type="ECO:0000256" key="4">
    <source>
        <dbReference type="PROSITE-ProRule" id="PRU00473"/>
    </source>
</evidence>
<dbReference type="Gene3D" id="3.30.1330.60">
    <property type="entry name" value="OmpA-like domain"/>
    <property type="match status" value="1"/>
</dbReference>
<dbReference type="PROSITE" id="PS51257">
    <property type="entry name" value="PROKAR_LIPOPROTEIN"/>
    <property type="match status" value="1"/>
</dbReference>
<dbReference type="PANTHER" id="PTHR30329">
    <property type="entry name" value="STATOR ELEMENT OF FLAGELLAR MOTOR COMPLEX"/>
    <property type="match status" value="1"/>
</dbReference>
<comment type="subcellular location">
    <subcellularLocation>
        <location evidence="1">Cell outer membrane</location>
    </subcellularLocation>
</comment>
<keyword evidence="3" id="KW-0998">Cell outer membrane</keyword>
<dbReference type="Proteomes" id="UP000321301">
    <property type="component" value="Unassembled WGS sequence"/>
</dbReference>
<dbReference type="PANTHER" id="PTHR30329:SF21">
    <property type="entry name" value="LIPOPROTEIN YIAD-RELATED"/>
    <property type="match status" value="1"/>
</dbReference>
<dbReference type="AlphaFoldDB" id="A0A512CHW1"/>
<evidence type="ECO:0000256" key="5">
    <source>
        <dbReference type="SAM" id="MobiDB-lite"/>
    </source>
</evidence>
<dbReference type="InterPro" id="IPR006664">
    <property type="entry name" value="OMP_bac"/>
</dbReference>
<evidence type="ECO:0000256" key="2">
    <source>
        <dbReference type="ARBA" id="ARBA00023136"/>
    </source>
</evidence>
<sequence length="340" mass="38263">MKKIIFLLLVTCLSSLTSCKKTEKKDTELNNDNSTKTIQKQEDKKIIDKTLKDAFDINSIPISESELGDFPFFSLPDGLKNQNKPVKRSYDKLYFPIDGVMTALEGKVWKSSIVKTDESDEDWSLPYFENSYDNAITAIGGVKIFDGEITNEEYNSYRSKATYLGEEGSMGYAGQIIKVYLIRRSNGDDIYIQLTGNSAYGKLNILQKAPFEQTITMLKSDQIQKDLNDKGKVILYINFETDKATLQKDGKDAVSEISKALQSDKNLKISINGYTDNIGNETHNLKLSKDRAETVKNSIIASGIDSYRLTSDGFGPKDPISENDTEEGRTKNRRVELIKK</sequence>
<dbReference type="SUPFAM" id="SSF103088">
    <property type="entry name" value="OmpA-like"/>
    <property type="match status" value="1"/>
</dbReference>
<dbReference type="PROSITE" id="PS51123">
    <property type="entry name" value="OMPA_2"/>
    <property type="match status" value="1"/>
</dbReference>
<proteinExistence type="predicted"/>
<evidence type="ECO:0000256" key="3">
    <source>
        <dbReference type="ARBA" id="ARBA00023237"/>
    </source>
</evidence>
<evidence type="ECO:0000313" key="8">
    <source>
        <dbReference type="Proteomes" id="UP000321301"/>
    </source>
</evidence>
<feature type="domain" description="OmpA-like" evidence="6">
    <location>
        <begin position="230"/>
        <end position="340"/>
    </location>
</feature>
<dbReference type="PRINTS" id="PR01021">
    <property type="entry name" value="OMPADOMAIN"/>
</dbReference>
<dbReference type="InterPro" id="IPR036737">
    <property type="entry name" value="OmpA-like_sf"/>
</dbReference>
<keyword evidence="2 4" id="KW-0472">Membrane</keyword>
<protein>
    <recommendedName>
        <fullName evidence="6">OmpA-like domain-containing protein</fullName>
    </recommendedName>
</protein>
<dbReference type="Pfam" id="PF00691">
    <property type="entry name" value="OmpA"/>
    <property type="match status" value="1"/>
</dbReference>
<reference evidence="7 8" key="1">
    <citation type="submission" date="2019-07" db="EMBL/GenBank/DDBJ databases">
        <title>Whole genome shotgun sequence of Cyclobacterium qasimii NBRC 106168.</title>
        <authorList>
            <person name="Hosoyama A."/>
            <person name="Uohara A."/>
            <person name="Ohji S."/>
            <person name="Ichikawa N."/>
        </authorList>
    </citation>
    <scope>NUCLEOTIDE SEQUENCE [LARGE SCALE GENOMIC DNA]</scope>
    <source>
        <strain evidence="7 8">NBRC 106168</strain>
    </source>
</reference>
<evidence type="ECO:0000313" key="7">
    <source>
        <dbReference type="EMBL" id="GEO23793.1"/>
    </source>
</evidence>
<accession>A0A512CHW1</accession>
<comment type="caution">
    <text evidence="7">The sequence shown here is derived from an EMBL/GenBank/DDBJ whole genome shotgun (WGS) entry which is preliminary data.</text>
</comment>
<dbReference type="GO" id="GO:0009279">
    <property type="term" value="C:cell outer membrane"/>
    <property type="evidence" value="ECO:0007669"/>
    <property type="project" value="UniProtKB-SubCell"/>
</dbReference>
<dbReference type="InterPro" id="IPR050330">
    <property type="entry name" value="Bact_OuterMem_StrucFunc"/>
</dbReference>
<name>A0A512CHW1_9BACT</name>
<dbReference type="InterPro" id="IPR006665">
    <property type="entry name" value="OmpA-like"/>
</dbReference>
<keyword evidence="8" id="KW-1185">Reference proteome</keyword>
<evidence type="ECO:0000256" key="1">
    <source>
        <dbReference type="ARBA" id="ARBA00004442"/>
    </source>
</evidence>
<feature type="region of interest" description="Disordered" evidence="5">
    <location>
        <begin position="311"/>
        <end position="340"/>
    </location>
</feature>
<dbReference type="RefSeq" id="WP_146948594.1">
    <property type="nucleotide sequence ID" value="NZ_BJYV01000027.1"/>
</dbReference>
<evidence type="ECO:0000259" key="6">
    <source>
        <dbReference type="PROSITE" id="PS51123"/>
    </source>
</evidence>
<gene>
    <name evidence="7" type="ORF">CQA01_43270</name>
</gene>